<keyword evidence="5 7" id="KW-1133">Transmembrane helix</keyword>
<dbReference type="InterPro" id="IPR004841">
    <property type="entry name" value="AA-permease/SLC12A_dom"/>
</dbReference>
<evidence type="ECO:0000256" key="7">
    <source>
        <dbReference type="SAM" id="Phobius"/>
    </source>
</evidence>
<dbReference type="Pfam" id="PF00324">
    <property type="entry name" value="AA_permease"/>
    <property type="match status" value="1"/>
</dbReference>
<accession>A0ABS2QRZ3</accession>
<keyword evidence="3 7" id="KW-0812">Transmembrane</keyword>
<feature type="transmembrane region" description="Helical" evidence="7">
    <location>
        <begin position="88"/>
        <end position="108"/>
    </location>
</feature>
<dbReference type="PANTHER" id="PTHR43495">
    <property type="entry name" value="GABA PERMEASE"/>
    <property type="match status" value="1"/>
</dbReference>
<dbReference type="RefSeq" id="WP_205184678.1">
    <property type="nucleotide sequence ID" value="NZ_JAFBFC010000001.1"/>
</dbReference>
<evidence type="ECO:0000256" key="5">
    <source>
        <dbReference type="ARBA" id="ARBA00022989"/>
    </source>
</evidence>
<evidence type="ECO:0000259" key="8">
    <source>
        <dbReference type="Pfam" id="PF00324"/>
    </source>
</evidence>
<feature type="transmembrane region" description="Helical" evidence="7">
    <location>
        <begin position="158"/>
        <end position="180"/>
    </location>
</feature>
<feature type="transmembrane region" description="Helical" evidence="7">
    <location>
        <begin position="48"/>
        <end position="67"/>
    </location>
</feature>
<reference evidence="9 10" key="1">
    <citation type="submission" date="2021-01" db="EMBL/GenBank/DDBJ databases">
        <title>Genomic Encyclopedia of Type Strains, Phase IV (KMG-IV): sequencing the most valuable type-strain genomes for metagenomic binning, comparative biology and taxonomic classification.</title>
        <authorList>
            <person name="Goeker M."/>
        </authorList>
    </citation>
    <scope>NUCLEOTIDE SEQUENCE [LARGE SCALE GENOMIC DNA]</scope>
    <source>
        <strain evidence="9 10">DSM 104297</strain>
    </source>
</reference>
<comment type="caution">
    <text evidence="9">The sequence shown here is derived from an EMBL/GenBank/DDBJ whole genome shotgun (WGS) entry which is preliminary data.</text>
</comment>
<feature type="transmembrane region" description="Helical" evidence="7">
    <location>
        <begin position="21"/>
        <end position="42"/>
    </location>
</feature>
<dbReference type="PANTHER" id="PTHR43495:SF5">
    <property type="entry name" value="GAMMA-AMINOBUTYRIC ACID PERMEASE"/>
    <property type="match status" value="1"/>
</dbReference>
<evidence type="ECO:0000256" key="3">
    <source>
        <dbReference type="ARBA" id="ARBA00022692"/>
    </source>
</evidence>
<dbReference type="Gene3D" id="1.20.1740.10">
    <property type="entry name" value="Amino acid/polyamine transporter I"/>
    <property type="match status" value="1"/>
</dbReference>
<feature type="transmembrane region" description="Helical" evidence="7">
    <location>
        <begin position="128"/>
        <end position="146"/>
    </location>
</feature>
<protein>
    <submittedName>
        <fullName evidence="9">L-asparagine transporter-like permease</fullName>
    </submittedName>
</protein>
<proteinExistence type="predicted"/>
<keyword evidence="6 7" id="KW-0472">Membrane</keyword>
<feature type="domain" description="Amino acid permease/ SLC12A" evidence="8">
    <location>
        <begin position="22"/>
        <end position="383"/>
    </location>
</feature>
<dbReference type="PIRSF" id="PIRSF006060">
    <property type="entry name" value="AA_transporter"/>
    <property type="match status" value="1"/>
</dbReference>
<organism evidence="9 10">
    <name type="scientific">Priestia iocasae</name>
    <dbReference type="NCBI Taxonomy" id="2291674"/>
    <lineage>
        <taxon>Bacteria</taxon>
        <taxon>Bacillati</taxon>
        <taxon>Bacillota</taxon>
        <taxon>Bacilli</taxon>
        <taxon>Bacillales</taxon>
        <taxon>Bacillaceae</taxon>
        <taxon>Priestia</taxon>
    </lineage>
</organism>
<evidence type="ECO:0000256" key="6">
    <source>
        <dbReference type="ARBA" id="ARBA00023136"/>
    </source>
</evidence>
<dbReference type="Proteomes" id="UP000809829">
    <property type="component" value="Unassembled WGS sequence"/>
</dbReference>
<evidence type="ECO:0000313" key="10">
    <source>
        <dbReference type="Proteomes" id="UP000809829"/>
    </source>
</evidence>
<evidence type="ECO:0000256" key="1">
    <source>
        <dbReference type="ARBA" id="ARBA00004651"/>
    </source>
</evidence>
<comment type="subcellular location">
    <subcellularLocation>
        <location evidence="1">Cell membrane</location>
        <topology evidence="1">Multi-pass membrane protein</topology>
    </subcellularLocation>
</comment>
<feature type="transmembrane region" description="Helical" evidence="7">
    <location>
        <begin position="335"/>
        <end position="356"/>
    </location>
</feature>
<evidence type="ECO:0000256" key="4">
    <source>
        <dbReference type="ARBA" id="ARBA00022970"/>
    </source>
</evidence>
<evidence type="ECO:0000313" key="9">
    <source>
        <dbReference type="EMBL" id="MBM7702219.1"/>
    </source>
</evidence>
<sequence>MEKPACSASKKESGDLKWWQLSLIGVGCIIGTGFFLASGIAIKKAGLATLLAFLVAAFSTYIVFNTLAKMTANDPQKGSFCAYAKNAYGHWAGFSCGWVYWLSEILIMGSQLTALSIFSKFWFPNLPLWVFASGYAILGLAVLLIGTKGFERLENVFALMKIGAIVMFIIIALLAVFGVLKDNPSINIPNTIDDFFGAGLFGLWGALIYAFYAFGGIEIMGLMAINLKEKKEAAKSGTVMLIVLTAIYILSVGLAIILTSRDAFNQKESPFVTALADYNLDFFPHVFNAALIIAGFSTMIASMFAVTNLLVTLAEDGDAPSLFAKKNKGKLKVSLPSLGLTILGLIASILAAFLMPGKVYEYITTAAGLMLLYNWFFILLSSRKLLELTAGDKMKQLLSMVFIVLAISGTIIEKSSRPSFFISLLFVGLIGLVLLKMKSVWKQKEENVS</sequence>
<keyword evidence="4" id="KW-0029">Amino-acid transport</keyword>
<keyword evidence="10" id="KW-1185">Reference proteome</keyword>
<keyword evidence="2" id="KW-0813">Transport</keyword>
<feature type="transmembrane region" description="Helical" evidence="7">
    <location>
        <begin position="289"/>
        <end position="314"/>
    </location>
</feature>
<feature type="transmembrane region" description="Helical" evidence="7">
    <location>
        <begin position="237"/>
        <end position="258"/>
    </location>
</feature>
<dbReference type="EMBL" id="JAFBFC010000001">
    <property type="protein sequence ID" value="MBM7702219.1"/>
    <property type="molecule type" value="Genomic_DNA"/>
</dbReference>
<feature type="transmembrane region" description="Helical" evidence="7">
    <location>
        <begin position="418"/>
        <end position="435"/>
    </location>
</feature>
<feature type="transmembrane region" description="Helical" evidence="7">
    <location>
        <begin position="394"/>
        <end position="412"/>
    </location>
</feature>
<name>A0ABS2QRZ3_9BACI</name>
<gene>
    <name evidence="9" type="ORF">JOC83_001045</name>
</gene>
<feature type="transmembrane region" description="Helical" evidence="7">
    <location>
        <begin position="362"/>
        <end position="382"/>
    </location>
</feature>
<dbReference type="PROSITE" id="PS51257">
    <property type="entry name" value="PROKAR_LIPOPROTEIN"/>
    <property type="match status" value="1"/>
</dbReference>
<feature type="transmembrane region" description="Helical" evidence="7">
    <location>
        <begin position="200"/>
        <end position="225"/>
    </location>
</feature>
<evidence type="ECO:0000256" key="2">
    <source>
        <dbReference type="ARBA" id="ARBA00022448"/>
    </source>
</evidence>